<dbReference type="Proteomes" id="UP000295504">
    <property type="component" value="Unassembled WGS sequence"/>
</dbReference>
<protein>
    <recommendedName>
        <fullName evidence="7 8">DNA mismatch repair protein MutS</fullName>
    </recommendedName>
</protein>
<dbReference type="NCBIfam" id="TIGR01070">
    <property type="entry name" value="mutS1"/>
    <property type="match status" value="1"/>
</dbReference>
<dbReference type="SUPFAM" id="SSF53150">
    <property type="entry name" value="DNA repair protein MutS, domain II"/>
    <property type="match status" value="1"/>
</dbReference>
<dbReference type="InterPro" id="IPR036678">
    <property type="entry name" value="MutS_con_dom_sf"/>
</dbReference>
<evidence type="ECO:0000256" key="6">
    <source>
        <dbReference type="ARBA" id="ARBA00023204"/>
    </source>
</evidence>
<evidence type="ECO:0000313" key="12">
    <source>
        <dbReference type="Proteomes" id="UP000295504"/>
    </source>
</evidence>
<gene>
    <name evidence="7" type="primary">mutS</name>
    <name evidence="11" type="ORF">EDD79_10107</name>
</gene>
<evidence type="ECO:0000256" key="2">
    <source>
        <dbReference type="ARBA" id="ARBA00022741"/>
    </source>
</evidence>
<keyword evidence="6 7" id="KW-0234">DNA repair</keyword>
<sequence>MKKYTPMMEQYLSIKDNYKDSLVFFRLGDFYELFFEDAIIASRELEIVLTGRECGQEERAPMCGVPHHSVDTYIDRLVTKGYKVAICEQVEDASVAVGIVKRDVVRVITPGTLIDTQLLEDKKNNYLASVIYLNNGWGLSYTDISTGELFATEIVGESKESRLMNELAKIQPRELIYYVEDSFKEQLLIKLQKSFNYYLNPFHIKTININDLIGLVESLNITNISNSVLEHNIGLKATKTLLAYISETQKRTLNHMNQLTIYDTNETMDLDIISRVNLELTETIRGKSKKGSLLWLLDKTVTAMGGRALRKWIDEPLINIDKITERLDAIEYLKNEVFIRVELKEYLKKIYDIERISGKISYGSANPKDLISLKNSLKQLPHIKYLFNDCKSSFIINLFTGLNDHEEIVNLIETAIADEAPLSIKEGGIIKSGYSEELDELRRATTEGRIWISNLEKEEKEKSGIKSLKVGYNKIFGYYIEVTKSNLHLVPESFIRKQTLANCERYVTPELKEVESKILGAQDKIVALEYELYINIRNFIGNYIESIQRTARAIGQLDVVYSLAQVAEENNYIKPQINNGTLINIEEGRHPVVEKVLDNEMFIANDTSIDSKYNRMSIITGPNMAGKSTYMRQVALIVLMAQIGSFVPARNATIGIVDRIFTRVGASDDLSQGQSTFMVEMSEVANILNNATEKSLLILDEVGRGTSTFDGLSIAWAIIEYLNCNIMSKTLFSTHYHELTELESIMEHVKNYRITVKEDGDNIVFLRKIIEGSADKSYGIQVANIAGLPSKVIQRAKELLEKLEEKDIAKNREVINEKHKETGNIEEVKIEEVRVEYIPNTKENEIIDQLKSINLLETTPLEAMNILYKLHNKATKS</sequence>
<accession>A0A4R2TZP6</accession>
<dbReference type="GO" id="GO:0003684">
    <property type="term" value="F:damaged DNA binding"/>
    <property type="evidence" value="ECO:0007669"/>
    <property type="project" value="UniProtKB-UniRule"/>
</dbReference>
<organism evidence="11 12">
    <name type="scientific">Serpentinicella alkaliphila</name>
    <dbReference type="NCBI Taxonomy" id="1734049"/>
    <lineage>
        <taxon>Bacteria</taxon>
        <taxon>Bacillati</taxon>
        <taxon>Bacillota</taxon>
        <taxon>Clostridia</taxon>
        <taxon>Peptostreptococcales</taxon>
        <taxon>Natronincolaceae</taxon>
        <taxon>Serpentinicella</taxon>
    </lineage>
</organism>
<dbReference type="InterPro" id="IPR027417">
    <property type="entry name" value="P-loop_NTPase"/>
</dbReference>
<dbReference type="SUPFAM" id="SSF48334">
    <property type="entry name" value="DNA repair protein MutS, domain III"/>
    <property type="match status" value="1"/>
</dbReference>
<keyword evidence="3 7" id="KW-0227">DNA damage</keyword>
<dbReference type="AlphaFoldDB" id="A0A4R2TZP6"/>
<comment type="function">
    <text evidence="7">This protein is involved in the repair of mismatches in DNA. It is possible that it carries out the mismatch recognition step. This protein has a weak ATPase activity.</text>
</comment>
<dbReference type="InterPro" id="IPR007695">
    <property type="entry name" value="DNA_mismatch_repair_MutS-lik_N"/>
</dbReference>
<dbReference type="OrthoDB" id="9802448at2"/>
<dbReference type="InterPro" id="IPR017261">
    <property type="entry name" value="DNA_mismatch_repair_MutS/MSH"/>
</dbReference>
<dbReference type="InterPro" id="IPR036187">
    <property type="entry name" value="DNA_mismatch_repair_MutS_sf"/>
</dbReference>
<keyword evidence="4 7" id="KW-0067">ATP-binding</keyword>
<dbReference type="GO" id="GO:0006298">
    <property type="term" value="P:mismatch repair"/>
    <property type="evidence" value="ECO:0007669"/>
    <property type="project" value="UniProtKB-UniRule"/>
</dbReference>
<dbReference type="GO" id="GO:0030983">
    <property type="term" value="F:mismatched DNA binding"/>
    <property type="evidence" value="ECO:0007669"/>
    <property type="project" value="InterPro"/>
</dbReference>
<dbReference type="Gene3D" id="3.40.1170.10">
    <property type="entry name" value="DNA repair protein MutS, domain I"/>
    <property type="match status" value="1"/>
</dbReference>
<dbReference type="SUPFAM" id="SSF52540">
    <property type="entry name" value="P-loop containing nucleoside triphosphate hydrolases"/>
    <property type="match status" value="1"/>
</dbReference>
<dbReference type="NCBIfam" id="NF003810">
    <property type="entry name" value="PRK05399.1"/>
    <property type="match status" value="1"/>
</dbReference>
<comment type="caution">
    <text evidence="11">The sequence shown here is derived from an EMBL/GenBank/DDBJ whole genome shotgun (WGS) entry which is preliminary data.</text>
</comment>
<dbReference type="Gene3D" id="1.10.1420.10">
    <property type="match status" value="2"/>
</dbReference>
<dbReference type="SMART" id="SM00534">
    <property type="entry name" value="MUTSac"/>
    <property type="match status" value="1"/>
</dbReference>
<dbReference type="PROSITE" id="PS00486">
    <property type="entry name" value="DNA_MISMATCH_REPAIR_2"/>
    <property type="match status" value="1"/>
</dbReference>
<dbReference type="InterPro" id="IPR000432">
    <property type="entry name" value="DNA_mismatch_repair_MutS_C"/>
</dbReference>
<comment type="similarity">
    <text evidence="1 7 9">Belongs to the DNA mismatch repair MutS family.</text>
</comment>
<dbReference type="FunFam" id="1.10.1420.10:FF:000007">
    <property type="entry name" value="DNA mismatch repair protein MutS"/>
    <property type="match status" value="1"/>
</dbReference>
<dbReference type="Pfam" id="PF05188">
    <property type="entry name" value="MutS_II"/>
    <property type="match status" value="1"/>
</dbReference>
<dbReference type="PANTHER" id="PTHR11361:SF34">
    <property type="entry name" value="DNA MISMATCH REPAIR PROTEIN MSH1, MITOCHONDRIAL"/>
    <property type="match status" value="1"/>
</dbReference>
<evidence type="ECO:0000256" key="3">
    <source>
        <dbReference type="ARBA" id="ARBA00022763"/>
    </source>
</evidence>
<keyword evidence="2 7" id="KW-0547">Nucleotide-binding</keyword>
<reference evidence="11 12" key="1">
    <citation type="submission" date="2019-03" db="EMBL/GenBank/DDBJ databases">
        <title>Genomic Encyclopedia of Type Strains, Phase IV (KMG-IV): sequencing the most valuable type-strain genomes for metagenomic binning, comparative biology and taxonomic classification.</title>
        <authorList>
            <person name="Goeker M."/>
        </authorList>
    </citation>
    <scope>NUCLEOTIDE SEQUENCE [LARGE SCALE GENOMIC DNA]</scope>
    <source>
        <strain evidence="11 12">DSM 100013</strain>
    </source>
</reference>
<evidence type="ECO:0000256" key="5">
    <source>
        <dbReference type="ARBA" id="ARBA00023125"/>
    </source>
</evidence>
<dbReference type="CDD" id="cd03284">
    <property type="entry name" value="ABC_MutS1"/>
    <property type="match status" value="1"/>
</dbReference>
<dbReference type="Pfam" id="PF05192">
    <property type="entry name" value="MutS_III"/>
    <property type="match status" value="1"/>
</dbReference>
<evidence type="ECO:0000313" key="11">
    <source>
        <dbReference type="EMBL" id="TCQ03219.1"/>
    </source>
</evidence>
<dbReference type="SUPFAM" id="SSF55271">
    <property type="entry name" value="DNA repair protein MutS, domain I"/>
    <property type="match status" value="1"/>
</dbReference>
<dbReference type="PANTHER" id="PTHR11361">
    <property type="entry name" value="DNA MISMATCH REPAIR PROTEIN MUTS FAMILY MEMBER"/>
    <property type="match status" value="1"/>
</dbReference>
<dbReference type="Pfam" id="PF01624">
    <property type="entry name" value="MutS_I"/>
    <property type="match status" value="1"/>
</dbReference>
<dbReference type="EMBL" id="SLYC01000010">
    <property type="protein sequence ID" value="TCQ03219.1"/>
    <property type="molecule type" value="Genomic_DNA"/>
</dbReference>
<evidence type="ECO:0000256" key="9">
    <source>
        <dbReference type="RuleBase" id="RU003756"/>
    </source>
</evidence>
<dbReference type="Gene3D" id="3.30.420.110">
    <property type="entry name" value="MutS, connector domain"/>
    <property type="match status" value="1"/>
</dbReference>
<keyword evidence="5 7" id="KW-0238">DNA-binding</keyword>
<dbReference type="Pfam" id="PF05190">
    <property type="entry name" value="MutS_IV"/>
    <property type="match status" value="1"/>
</dbReference>
<dbReference type="HAMAP" id="MF_00096">
    <property type="entry name" value="MutS"/>
    <property type="match status" value="1"/>
</dbReference>
<evidence type="ECO:0000256" key="8">
    <source>
        <dbReference type="NCBIfam" id="TIGR01070"/>
    </source>
</evidence>
<dbReference type="FunFam" id="3.40.1170.10:FF:000001">
    <property type="entry name" value="DNA mismatch repair protein MutS"/>
    <property type="match status" value="1"/>
</dbReference>
<evidence type="ECO:0000256" key="4">
    <source>
        <dbReference type="ARBA" id="ARBA00022840"/>
    </source>
</evidence>
<dbReference type="InterPro" id="IPR005748">
    <property type="entry name" value="DNA_mismatch_repair_MutS"/>
</dbReference>
<dbReference type="RefSeq" id="WP_132848047.1">
    <property type="nucleotide sequence ID" value="NZ_CP058648.1"/>
</dbReference>
<dbReference type="Pfam" id="PF00488">
    <property type="entry name" value="MutS_V"/>
    <property type="match status" value="1"/>
</dbReference>
<evidence type="ECO:0000256" key="7">
    <source>
        <dbReference type="HAMAP-Rule" id="MF_00096"/>
    </source>
</evidence>
<dbReference type="Gene3D" id="3.40.50.300">
    <property type="entry name" value="P-loop containing nucleotide triphosphate hydrolases"/>
    <property type="match status" value="1"/>
</dbReference>
<dbReference type="FunFam" id="3.40.50.300:FF:001579">
    <property type="entry name" value="DNA mismatch repair protein MutS"/>
    <property type="match status" value="1"/>
</dbReference>
<dbReference type="InterPro" id="IPR007861">
    <property type="entry name" value="DNA_mismatch_repair_MutS_clamp"/>
</dbReference>
<dbReference type="SMART" id="SM00533">
    <property type="entry name" value="MUTSd"/>
    <property type="match status" value="1"/>
</dbReference>
<proteinExistence type="inferred from homology"/>
<dbReference type="GO" id="GO:0140664">
    <property type="term" value="F:ATP-dependent DNA damage sensor activity"/>
    <property type="evidence" value="ECO:0007669"/>
    <property type="project" value="InterPro"/>
</dbReference>
<dbReference type="GO" id="GO:0005829">
    <property type="term" value="C:cytosol"/>
    <property type="evidence" value="ECO:0007669"/>
    <property type="project" value="TreeGrafter"/>
</dbReference>
<feature type="binding site" evidence="7">
    <location>
        <begin position="621"/>
        <end position="628"/>
    </location>
    <ligand>
        <name>ATP</name>
        <dbReference type="ChEBI" id="CHEBI:30616"/>
    </ligand>
</feature>
<dbReference type="InterPro" id="IPR045076">
    <property type="entry name" value="MutS"/>
</dbReference>
<dbReference type="PIRSF" id="PIRSF037677">
    <property type="entry name" value="DNA_mis_repair_Msh6"/>
    <property type="match status" value="1"/>
</dbReference>
<feature type="domain" description="DNA mismatch repair proteins mutS family" evidence="10">
    <location>
        <begin position="695"/>
        <end position="711"/>
    </location>
</feature>
<evidence type="ECO:0000259" key="10">
    <source>
        <dbReference type="PROSITE" id="PS00486"/>
    </source>
</evidence>
<keyword evidence="12" id="KW-1185">Reference proteome</keyword>
<dbReference type="InterPro" id="IPR007860">
    <property type="entry name" value="DNA_mmatch_repair_MutS_con_dom"/>
</dbReference>
<dbReference type="GO" id="GO:0005524">
    <property type="term" value="F:ATP binding"/>
    <property type="evidence" value="ECO:0007669"/>
    <property type="project" value="UniProtKB-UniRule"/>
</dbReference>
<evidence type="ECO:0000256" key="1">
    <source>
        <dbReference type="ARBA" id="ARBA00006271"/>
    </source>
</evidence>
<dbReference type="InterPro" id="IPR016151">
    <property type="entry name" value="DNA_mismatch_repair_MutS_N"/>
</dbReference>
<dbReference type="InterPro" id="IPR007696">
    <property type="entry name" value="DNA_mismatch_repair_MutS_core"/>
</dbReference>
<name>A0A4R2TZP6_9FIRM</name>